<evidence type="ECO:0000256" key="3">
    <source>
        <dbReference type="ARBA" id="ARBA00022989"/>
    </source>
</evidence>
<comment type="caution">
    <text evidence="5">The sequence shown here is derived from an EMBL/GenBank/DDBJ whole genome shotgun (WGS) entry which is preliminary data.</text>
</comment>
<proteinExistence type="predicted"/>
<accession>A0A6S7GSC2</accession>
<dbReference type="EMBL" id="CACRXK020002151">
    <property type="protein sequence ID" value="CAB3992919.1"/>
    <property type="molecule type" value="Genomic_DNA"/>
</dbReference>
<gene>
    <name evidence="5" type="ORF">PACLA_8A064030</name>
</gene>
<dbReference type="GO" id="GO:0005774">
    <property type="term" value="C:vacuolar membrane"/>
    <property type="evidence" value="ECO:0007669"/>
    <property type="project" value="TreeGrafter"/>
</dbReference>
<dbReference type="OrthoDB" id="1684102at2759"/>
<comment type="subcellular location">
    <subcellularLocation>
        <location evidence="1">Membrane</location>
        <topology evidence="1">Multi-pass membrane protein</topology>
    </subcellularLocation>
</comment>
<organism evidence="5 6">
    <name type="scientific">Paramuricea clavata</name>
    <name type="common">Red gorgonian</name>
    <name type="synonym">Violescent sea-whip</name>
    <dbReference type="NCBI Taxonomy" id="317549"/>
    <lineage>
        <taxon>Eukaryota</taxon>
        <taxon>Metazoa</taxon>
        <taxon>Cnidaria</taxon>
        <taxon>Anthozoa</taxon>
        <taxon>Octocorallia</taxon>
        <taxon>Malacalcyonacea</taxon>
        <taxon>Plexauridae</taxon>
        <taxon>Paramuricea</taxon>
    </lineage>
</organism>
<name>A0A6S7GSC2_PARCT</name>
<dbReference type="PANTHER" id="PTHR22950:SF349">
    <property type="entry name" value="AMINO ACID TRANSPORTER TRANSMEMBRANE DOMAIN-CONTAINING PROTEIN"/>
    <property type="match status" value="1"/>
</dbReference>
<protein>
    <submittedName>
        <fullName evidence="5">Uncharacterized protein</fullName>
    </submittedName>
</protein>
<keyword evidence="4" id="KW-0472">Membrane</keyword>
<keyword evidence="6" id="KW-1185">Reference proteome</keyword>
<dbReference type="Proteomes" id="UP001152795">
    <property type="component" value="Unassembled WGS sequence"/>
</dbReference>
<evidence type="ECO:0000256" key="2">
    <source>
        <dbReference type="ARBA" id="ARBA00022692"/>
    </source>
</evidence>
<dbReference type="GO" id="GO:0015179">
    <property type="term" value="F:L-amino acid transmembrane transporter activity"/>
    <property type="evidence" value="ECO:0007669"/>
    <property type="project" value="TreeGrafter"/>
</dbReference>
<dbReference type="InterPro" id="IPR013057">
    <property type="entry name" value="AA_transpt_TM"/>
</dbReference>
<keyword evidence="3" id="KW-1133">Transmembrane helix</keyword>
<reference evidence="5" key="1">
    <citation type="submission" date="2020-04" db="EMBL/GenBank/DDBJ databases">
        <authorList>
            <person name="Alioto T."/>
            <person name="Alioto T."/>
            <person name="Gomez Garrido J."/>
        </authorList>
    </citation>
    <scope>NUCLEOTIDE SEQUENCE</scope>
    <source>
        <strain evidence="5">A484AB</strain>
    </source>
</reference>
<evidence type="ECO:0000313" key="5">
    <source>
        <dbReference type="EMBL" id="CAB3992919.1"/>
    </source>
</evidence>
<sequence length="448" mass="49937">MTSSHESTPLLASTRLSDGSFRCHDHRNGGSQSEDENVVMCQIPQKKAKYLTDIQALMHLLKASIGIGILGLPKALMNAGIVVGPLLLALIAVVTVHCVHLLVSCSERLCIKTGKSAFNYGELADECVTQVYPDYPYYGSTIVNTLICATQLGACTAYVLFIAENVHDGMAELDAVHIKTKLYIPIILPFLMLFCLIRDLGSLTWLSWFANIIMVIVLISIYQYLYGHVQRPSELEKFSSWGDLPLFFGATTYAFEAIPIILPLENQIKNARHFPRIINIGMAVVIVLYFNMAIFGYMTFQDECRGSVTLNLPNSEYYSTIKFLVSLAIFCTYYIQIYVFFYILEPIVMRRIEEKYHKHAIIILRVSTVCLTCGMAAAVPHLNDIVSLVGAAGASLLAFACPTVFHWIVFSNETTRLQAAKNIFIIVFSIIGCVTGTYASLRNMIQDK</sequence>
<keyword evidence="2" id="KW-0812">Transmembrane</keyword>
<dbReference type="Pfam" id="PF01490">
    <property type="entry name" value="Aa_trans"/>
    <property type="match status" value="1"/>
</dbReference>
<evidence type="ECO:0000313" key="6">
    <source>
        <dbReference type="Proteomes" id="UP001152795"/>
    </source>
</evidence>
<evidence type="ECO:0000256" key="4">
    <source>
        <dbReference type="ARBA" id="ARBA00023136"/>
    </source>
</evidence>
<dbReference type="AlphaFoldDB" id="A0A6S7GSC2"/>
<dbReference type="PANTHER" id="PTHR22950">
    <property type="entry name" value="AMINO ACID TRANSPORTER"/>
    <property type="match status" value="1"/>
</dbReference>
<evidence type="ECO:0000256" key="1">
    <source>
        <dbReference type="ARBA" id="ARBA00004141"/>
    </source>
</evidence>